<evidence type="ECO:0000313" key="8">
    <source>
        <dbReference type="EMBL" id="KAK7111457.1"/>
    </source>
</evidence>
<name>A0AAN9BTE0_9CAEN</name>
<dbReference type="PANTHER" id="PTHR13149">
    <property type="entry name" value="VACUOLAR PROTEIN SORTING-ASSOCIATED PROTEIN VPS25"/>
    <property type="match status" value="1"/>
</dbReference>
<dbReference type="FunFam" id="1.10.10.570:FF:000001">
    <property type="entry name" value="vacuolar protein-sorting-associated protein 25"/>
    <property type="match status" value="1"/>
</dbReference>
<dbReference type="GO" id="GO:0005198">
    <property type="term" value="F:structural molecule activity"/>
    <property type="evidence" value="ECO:0007669"/>
    <property type="project" value="TreeGrafter"/>
</dbReference>
<keyword evidence="5" id="KW-0963">Cytoplasm</keyword>
<dbReference type="AlphaFoldDB" id="A0AAN9BTE0"/>
<dbReference type="Proteomes" id="UP001374579">
    <property type="component" value="Unassembled WGS sequence"/>
</dbReference>
<keyword evidence="9" id="KW-1185">Reference proteome</keyword>
<evidence type="ECO:0000256" key="1">
    <source>
        <dbReference type="ARBA" id="ARBA00004496"/>
    </source>
</evidence>
<protein>
    <recommendedName>
        <fullName evidence="3">Vacuolar protein-sorting-associated protein 25</fullName>
    </recommendedName>
    <alternativeName>
        <fullName evidence="7">ESCRT-II complex subunit VPS25</fullName>
    </alternativeName>
</protein>
<proteinExistence type="inferred from homology"/>
<dbReference type="InterPro" id="IPR008570">
    <property type="entry name" value="ESCRT-II_cplx_Vps25-sub"/>
</dbReference>
<reference evidence="8 9" key="1">
    <citation type="submission" date="2024-02" db="EMBL/GenBank/DDBJ databases">
        <title>Chromosome-scale genome assembly of the rough periwinkle Littorina saxatilis.</title>
        <authorList>
            <person name="De Jode A."/>
            <person name="Faria R."/>
            <person name="Formenti G."/>
            <person name="Sims Y."/>
            <person name="Smith T.P."/>
            <person name="Tracey A."/>
            <person name="Wood J.M.D."/>
            <person name="Zagrodzka Z.B."/>
            <person name="Johannesson K."/>
            <person name="Butlin R.K."/>
            <person name="Leder E.H."/>
        </authorList>
    </citation>
    <scope>NUCLEOTIDE SEQUENCE [LARGE SCALE GENOMIC DNA]</scope>
    <source>
        <strain evidence="8">Snail1</strain>
        <tissue evidence="8">Muscle</tissue>
    </source>
</reference>
<organism evidence="8 9">
    <name type="scientific">Littorina saxatilis</name>
    <dbReference type="NCBI Taxonomy" id="31220"/>
    <lineage>
        <taxon>Eukaryota</taxon>
        <taxon>Metazoa</taxon>
        <taxon>Spiralia</taxon>
        <taxon>Lophotrochozoa</taxon>
        <taxon>Mollusca</taxon>
        <taxon>Gastropoda</taxon>
        <taxon>Caenogastropoda</taxon>
        <taxon>Littorinimorpha</taxon>
        <taxon>Littorinoidea</taxon>
        <taxon>Littorinidae</taxon>
        <taxon>Littorina</taxon>
    </lineage>
</organism>
<evidence type="ECO:0000256" key="7">
    <source>
        <dbReference type="ARBA" id="ARBA00030094"/>
    </source>
</evidence>
<dbReference type="PANTHER" id="PTHR13149:SF0">
    <property type="entry name" value="VACUOLAR PROTEIN-SORTING-ASSOCIATED PROTEIN 25"/>
    <property type="match status" value="1"/>
</dbReference>
<accession>A0AAN9BTE0</accession>
<dbReference type="Gene3D" id="1.10.10.570">
    <property type="entry name" value="Winged helix' DNA-binding domain. Chain C. Domain 1"/>
    <property type="match status" value="1"/>
</dbReference>
<dbReference type="GO" id="GO:0016236">
    <property type="term" value="P:macroautophagy"/>
    <property type="evidence" value="ECO:0007669"/>
    <property type="project" value="UniProtKB-ARBA"/>
</dbReference>
<comment type="similarity">
    <text evidence="2">Belongs to the VPS25 family.</text>
</comment>
<dbReference type="FunFam" id="1.10.10.10:FF:000141">
    <property type="entry name" value="vacuolar protein-sorting-associated protein 25"/>
    <property type="match status" value="1"/>
</dbReference>
<gene>
    <name evidence="8" type="ORF">V1264_011084</name>
</gene>
<comment type="subcellular location">
    <subcellularLocation>
        <location evidence="1">Cytoplasm</location>
    </subcellularLocation>
</comment>
<dbReference type="GO" id="GO:0043328">
    <property type="term" value="P:protein transport to vacuole involved in ubiquitin-dependent protein catabolic process via the multivesicular body sorting pathway"/>
    <property type="evidence" value="ECO:0007669"/>
    <property type="project" value="TreeGrafter"/>
</dbReference>
<keyword evidence="4" id="KW-0813">Transport</keyword>
<evidence type="ECO:0000256" key="6">
    <source>
        <dbReference type="ARBA" id="ARBA00022927"/>
    </source>
</evidence>
<dbReference type="EMBL" id="JBAMIC010000002">
    <property type="protein sequence ID" value="KAK7111457.1"/>
    <property type="molecule type" value="Genomic_DNA"/>
</dbReference>
<dbReference type="InterPro" id="IPR014041">
    <property type="entry name" value="ESCRT-II_cplx_Vps25-sub_N"/>
</dbReference>
<dbReference type="InterPro" id="IPR036390">
    <property type="entry name" value="WH_DNA-bd_sf"/>
</dbReference>
<dbReference type="InterPro" id="IPR036388">
    <property type="entry name" value="WH-like_DNA-bd_sf"/>
</dbReference>
<comment type="caution">
    <text evidence="8">The sequence shown here is derived from an EMBL/GenBank/DDBJ whole genome shotgun (WGS) entry which is preliminary data.</text>
</comment>
<evidence type="ECO:0000256" key="2">
    <source>
        <dbReference type="ARBA" id="ARBA00009674"/>
    </source>
</evidence>
<dbReference type="Gene3D" id="1.10.10.10">
    <property type="entry name" value="Winged helix-like DNA-binding domain superfamily/Winged helix DNA-binding domain"/>
    <property type="match status" value="1"/>
</dbReference>
<dbReference type="GO" id="GO:0042803">
    <property type="term" value="F:protein homodimerization activity"/>
    <property type="evidence" value="ECO:0007669"/>
    <property type="project" value="TreeGrafter"/>
</dbReference>
<sequence length="171" mass="20290">MADFEWPWQYKFPPFFTIQPNLETRKKQMEAWCSLVLTYQRHTKKYSLDVTEAQSSPLFHNKAISRKLSLDGIYTILDELKKRGHIEWQDKVRKQCLVMWRTPEEWGKVIYSWVSANGMNNTVCTFYELTEGDSTTNQEFHGMEKWLLLRALKTLEAQHKAAVMDEGVKFF</sequence>
<evidence type="ECO:0000256" key="3">
    <source>
        <dbReference type="ARBA" id="ARBA00017934"/>
    </source>
</evidence>
<dbReference type="Pfam" id="PF05871">
    <property type="entry name" value="ESCRT-II"/>
    <property type="match status" value="1"/>
</dbReference>
<dbReference type="GO" id="GO:0000814">
    <property type="term" value="C:ESCRT II complex"/>
    <property type="evidence" value="ECO:0007669"/>
    <property type="project" value="InterPro"/>
</dbReference>
<dbReference type="SUPFAM" id="SSF46785">
    <property type="entry name" value="Winged helix' DNA-binding domain"/>
    <property type="match status" value="2"/>
</dbReference>
<evidence type="ECO:0000256" key="4">
    <source>
        <dbReference type="ARBA" id="ARBA00022448"/>
    </source>
</evidence>
<keyword evidence="6" id="KW-0653">Protein transport</keyword>
<evidence type="ECO:0000313" key="9">
    <source>
        <dbReference type="Proteomes" id="UP001374579"/>
    </source>
</evidence>
<evidence type="ECO:0000256" key="5">
    <source>
        <dbReference type="ARBA" id="ARBA00022490"/>
    </source>
</evidence>